<dbReference type="EMBL" id="QXFZ01009452">
    <property type="protein sequence ID" value="KAE9054684.1"/>
    <property type="molecule type" value="Genomic_DNA"/>
</dbReference>
<organism evidence="3 6">
    <name type="scientific">Phytophthora fragariae</name>
    <dbReference type="NCBI Taxonomy" id="53985"/>
    <lineage>
        <taxon>Eukaryota</taxon>
        <taxon>Sar</taxon>
        <taxon>Stramenopiles</taxon>
        <taxon>Oomycota</taxon>
        <taxon>Peronosporomycetes</taxon>
        <taxon>Peronosporales</taxon>
        <taxon>Peronosporaceae</taxon>
        <taxon>Phytophthora</taxon>
    </lineage>
</organism>
<accession>A0A6A3PBI8</accession>
<evidence type="ECO:0000313" key="2">
    <source>
        <dbReference type="EMBL" id="KAE9054684.1"/>
    </source>
</evidence>
<dbReference type="PROSITE" id="PS51257">
    <property type="entry name" value="PROKAR_LIPOPROTEIN"/>
    <property type="match status" value="1"/>
</dbReference>
<protein>
    <recommendedName>
        <fullName evidence="8">Secreted protein</fullName>
    </recommendedName>
</protein>
<evidence type="ECO:0000313" key="7">
    <source>
        <dbReference type="Proteomes" id="UP000441208"/>
    </source>
</evidence>
<evidence type="ECO:0000313" key="4">
    <source>
        <dbReference type="EMBL" id="KAE9262974.1"/>
    </source>
</evidence>
<evidence type="ECO:0000313" key="6">
    <source>
        <dbReference type="Proteomes" id="UP000440732"/>
    </source>
</evidence>
<evidence type="ECO:0000313" key="3">
    <source>
        <dbReference type="EMBL" id="KAE9057114.1"/>
    </source>
</evidence>
<reference evidence="5 6" key="1">
    <citation type="submission" date="2018-08" db="EMBL/GenBank/DDBJ databases">
        <title>Genomic investigation of the strawberry pathogen Phytophthora fragariae indicates pathogenicity is determined by transcriptional variation in three key races.</title>
        <authorList>
            <person name="Adams T.M."/>
            <person name="Armitage A.D."/>
            <person name="Sobczyk M.K."/>
            <person name="Bates H.J."/>
            <person name="Dunwell J.M."/>
            <person name="Nellist C.F."/>
            <person name="Harrison R.J."/>
        </authorList>
    </citation>
    <scope>NUCLEOTIDE SEQUENCE [LARGE SCALE GENOMIC DNA]</scope>
    <source>
        <strain evidence="4 5">A4</strain>
        <strain evidence="3 6">NOV-5</strain>
        <strain evidence="2 7">NOV-71</strain>
    </source>
</reference>
<feature type="chain" id="PRO_5036165508" description="Secreted protein" evidence="1">
    <location>
        <begin position="21"/>
        <end position="71"/>
    </location>
</feature>
<name>A0A6A3PBI8_9STRA</name>
<keyword evidence="1" id="KW-0732">Signal</keyword>
<dbReference type="Proteomes" id="UP000441208">
    <property type="component" value="Unassembled WGS sequence"/>
</dbReference>
<dbReference type="EMBL" id="QXGE01007713">
    <property type="protein sequence ID" value="KAE9262974.1"/>
    <property type="molecule type" value="Genomic_DNA"/>
</dbReference>
<dbReference type="Proteomes" id="UP000437068">
    <property type="component" value="Unassembled WGS sequence"/>
</dbReference>
<proteinExistence type="predicted"/>
<evidence type="ECO:0000313" key="5">
    <source>
        <dbReference type="Proteomes" id="UP000437068"/>
    </source>
</evidence>
<dbReference type="AlphaFoldDB" id="A0A6A3PBI8"/>
<evidence type="ECO:0000256" key="1">
    <source>
        <dbReference type="SAM" id="SignalP"/>
    </source>
</evidence>
<comment type="caution">
    <text evidence="3">The sequence shown here is derived from an EMBL/GenBank/DDBJ whole genome shotgun (WGS) entry which is preliminary data.</text>
</comment>
<feature type="signal peptide" evidence="1">
    <location>
        <begin position="1"/>
        <end position="20"/>
    </location>
</feature>
<gene>
    <name evidence="4" type="ORF">PF001_g31861</name>
    <name evidence="3" type="ORF">PF006_g32511</name>
    <name evidence="2" type="ORF">PF007_g32555</name>
</gene>
<sequence length="71" mass="7594">MHKFVSSVCVFASLHAPLSASCCPSTAPTTRSVPLSPMCVTCAPFTSRGCVAGLVLNKWRSWANTRSLHVE</sequence>
<evidence type="ECO:0008006" key="8">
    <source>
        <dbReference type="Google" id="ProtNLM"/>
    </source>
</evidence>
<dbReference type="EMBL" id="QXGA01009066">
    <property type="protein sequence ID" value="KAE9057114.1"/>
    <property type="molecule type" value="Genomic_DNA"/>
</dbReference>
<dbReference type="Proteomes" id="UP000440732">
    <property type="component" value="Unassembled WGS sequence"/>
</dbReference>